<dbReference type="EMBL" id="ML122254">
    <property type="protein sequence ID" value="RPD64509.1"/>
    <property type="molecule type" value="Genomic_DNA"/>
</dbReference>
<keyword evidence="3" id="KW-1185">Reference proteome</keyword>
<evidence type="ECO:0000256" key="1">
    <source>
        <dbReference type="SAM" id="MobiDB-lite"/>
    </source>
</evidence>
<evidence type="ECO:0000313" key="3">
    <source>
        <dbReference type="Proteomes" id="UP000313359"/>
    </source>
</evidence>
<feature type="region of interest" description="Disordered" evidence="1">
    <location>
        <begin position="71"/>
        <end position="113"/>
    </location>
</feature>
<proteinExistence type="predicted"/>
<sequence length="113" mass="13038">MDIDVALKHFPPQDDTQLNCRIHPPPPPLNGRSADDGDFTQKKRFAFHRWRWQHSQSTSARERNAYYSQELTASQNPRPTQHVDGCVDAPSEPCERRKHKHSQVGRELPSGQQ</sequence>
<organism evidence="2 3">
    <name type="scientific">Lentinus tigrinus ALCF2SS1-6</name>
    <dbReference type="NCBI Taxonomy" id="1328759"/>
    <lineage>
        <taxon>Eukaryota</taxon>
        <taxon>Fungi</taxon>
        <taxon>Dikarya</taxon>
        <taxon>Basidiomycota</taxon>
        <taxon>Agaricomycotina</taxon>
        <taxon>Agaricomycetes</taxon>
        <taxon>Polyporales</taxon>
        <taxon>Polyporaceae</taxon>
        <taxon>Lentinus</taxon>
    </lineage>
</organism>
<dbReference type="AlphaFoldDB" id="A0A5C2SN31"/>
<protein>
    <submittedName>
        <fullName evidence="2">Uncharacterized protein</fullName>
    </submittedName>
</protein>
<reference evidence="2" key="1">
    <citation type="journal article" date="2018" name="Genome Biol. Evol.">
        <title>Genomics and development of Lentinus tigrinus, a white-rot wood-decaying mushroom with dimorphic fruiting bodies.</title>
        <authorList>
            <person name="Wu B."/>
            <person name="Xu Z."/>
            <person name="Knudson A."/>
            <person name="Carlson A."/>
            <person name="Chen N."/>
            <person name="Kovaka S."/>
            <person name="LaButti K."/>
            <person name="Lipzen A."/>
            <person name="Pennachio C."/>
            <person name="Riley R."/>
            <person name="Schakwitz W."/>
            <person name="Umezawa K."/>
            <person name="Ohm R.A."/>
            <person name="Grigoriev I.V."/>
            <person name="Nagy L.G."/>
            <person name="Gibbons J."/>
            <person name="Hibbett D."/>
        </authorList>
    </citation>
    <scope>NUCLEOTIDE SEQUENCE [LARGE SCALE GENOMIC DNA]</scope>
    <source>
        <strain evidence="2">ALCF2SS1-6</strain>
    </source>
</reference>
<evidence type="ECO:0000313" key="2">
    <source>
        <dbReference type="EMBL" id="RPD64509.1"/>
    </source>
</evidence>
<dbReference type="Proteomes" id="UP000313359">
    <property type="component" value="Unassembled WGS sequence"/>
</dbReference>
<gene>
    <name evidence="2" type="ORF">L227DRAFT_572042</name>
</gene>
<name>A0A5C2SN31_9APHY</name>
<accession>A0A5C2SN31</accession>
<feature type="region of interest" description="Disordered" evidence="1">
    <location>
        <begin position="1"/>
        <end position="38"/>
    </location>
</feature>